<feature type="transmembrane region" description="Helical" evidence="1">
    <location>
        <begin position="128"/>
        <end position="147"/>
    </location>
</feature>
<comment type="caution">
    <text evidence="3">The sequence shown here is derived from an EMBL/GenBank/DDBJ whole genome shotgun (WGS) entry which is preliminary data.</text>
</comment>
<feature type="domain" description="Acyltransferase 3" evidence="2">
    <location>
        <begin position="7"/>
        <end position="337"/>
    </location>
</feature>
<keyword evidence="1" id="KW-1133">Transmembrane helix</keyword>
<feature type="transmembrane region" description="Helical" evidence="1">
    <location>
        <begin position="293"/>
        <end position="312"/>
    </location>
</feature>
<keyword evidence="4" id="KW-1185">Reference proteome</keyword>
<dbReference type="RefSeq" id="WP_348953608.1">
    <property type="nucleotide sequence ID" value="NZ_JBDZYD010000009.1"/>
</dbReference>
<dbReference type="Proteomes" id="UP001440984">
    <property type="component" value="Unassembled WGS sequence"/>
</dbReference>
<evidence type="ECO:0000313" key="3">
    <source>
        <dbReference type="EMBL" id="MEQ0562156.1"/>
    </source>
</evidence>
<dbReference type="InterPro" id="IPR002656">
    <property type="entry name" value="Acyl_transf_3_dom"/>
</dbReference>
<name>A0ABV0LIM0_9PSEU</name>
<keyword evidence="3" id="KW-0808">Transferase</keyword>
<feature type="transmembrane region" description="Helical" evidence="1">
    <location>
        <begin position="47"/>
        <end position="70"/>
    </location>
</feature>
<protein>
    <submittedName>
        <fullName evidence="3">Acyltransferase</fullName>
        <ecNumber evidence="3">2.3.1.-</ecNumber>
    </submittedName>
</protein>
<accession>A0ABV0LIM0</accession>
<gene>
    <name evidence="3" type="ORF">ABJI51_23990</name>
</gene>
<reference evidence="3 4" key="1">
    <citation type="submission" date="2024-05" db="EMBL/GenBank/DDBJ databases">
        <authorList>
            <person name="Zhao H."/>
            <person name="Xu Y."/>
            <person name="Lin S."/>
            <person name="Spain J.C."/>
            <person name="Zhou N.-Y."/>
        </authorList>
    </citation>
    <scope>NUCLEOTIDE SEQUENCE [LARGE SCALE GENOMIC DNA]</scope>
    <source>
        <strain evidence="3 4">NEAU-NG30</strain>
    </source>
</reference>
<proteinExistence type="predicted"/>
<dbReference type="Pfam" id="PF01757">
    <property type="entry name" value="Acyl_transf_3"/>
    <property type="match status" value="1"/>
</dbReference>
<keyword evidence="1" id="KW-0472">Membrane</keyword>
<dbReference type="EMBL" id="JBDZYD010000009">
    <property type="protein sequence ID" value="MEQ0562156.1"/>
    <property type="molecule type" value="Genomic_DNA"/>
</dbReference>
<feature type="transmembrane region" description="Helical" evidence="1">
    <location>
        <begin position="365"/>
        <end position="385"/>
    </location>
</feature>
<evidence type="ECO:0000313" key="4">
    <source>
        <dbReference type="Proteomes" id="UP001440984"/>
    </source>
</evidence>
<evidence type="ECO:0000256" key="1">
    <source>
        <dbReference type="SAM" id="Phobius"/>
    </source>
</evidence>
<keyword evidence="1" id="KW-0812">Transmembrane</keyword>
<dbReference type="EC" id="2.3.1.-" evidence="3"/>
<feature type="transmembrane region" description="Helical" evidence="1">
    <location>
        <begin position="324"/>
        <end position="345"/>
    </location>
</feature>
<feature type="transmembrane region" description="Helical" evidence="1">
    <location>
        <begin position="90"/>
        <end position="108"/>
    </location>
</feature>
<feature type="transmembrane region" description="Helical" evidence="1">
    <location>
        <begin position="391"/>
        <end position="409"/>
    </location>
</feature>
<feature type="transmembrane region" description="Helical" evidence="1">
    <location>
        <begin position="154"/>
        <end position="172"/>
    </location>
</feature>
<sequence length="433" mass="45947">MHTSRDRFLDVVRAGAILAVIAQHWVMPVLSYSDGHLATGNALATPGWWVVTWLSQVMPLVFFAGGAANLISLSRAGSPRKWLAARIKRLMVPVLPLMAVWLVVPDFLRGLGVPDQPLQVGSAIAAQLLWFLAVYVLVILLTPVMVAAHRRWGLKVPLVMGAAGVLVDVARFNDFGFIGYANAIFVWVAVHQLGFHYVEGRLGTLTRRAALGLSAAGFGVTALMVAFGPYPASMIGMPGAPVSNMSPPTVLLAFLAVGQIGLLLAFRPQLNALAGRPGVGNALSWLGARFMSVYLWHMPALIVVAGVTVYGLGYETPAPGTVFWLVMAPAWFAVCGLVLLGLLRVFAHFELQRDTSAVTARTPQLVVAGLLVSGGLLGLAARGFAPLSDGIAHGPVPWVVLATAGFLLAGKQIPVTDLLARAVSVTERAALRR</sequence>
<feature type="transmembrane region" description="Helical" evidence="1">
    <location>
        <begin position="250"/>
        <end position="266"/>
    </location>
</feature>
<feature type="transmembrane region" description="Helical" evidence="1">
    <location>
        <begin position="7"/>
        <end position="27"/>
    </location>
</feature>
<evidence type="ECO:0000259" key="2">
    <source>
        <dbReference type="Pfam" id="PF01757"/>
    </source>
</evidence>
<dbReference type="GO" id="GO:0016746">
    <property type="term" value="F:acyltransferase activity"/>
    <property type="evidence" value="ECO:0007669"/>
    <property type="project" value="UniProtKB-KW"/>
</dbReference>
<feature type="transmembrane region" description="Helical" evidence="1">
    <location>
        <begin position="178"/>
        <end position="198"/>
    </location>
</feature>
<organism evidence="3 4">
    <name type="scientific">Amycolatopsis melonis</name>
    <dbReference type="NCBI Taxonomy" id="3156488"/>
    <lineage>
        <taxon>Bacteria</taxon>
        <taxon>Bacillati</taxon>
        <taxon>Actinomycetota</taxon>
        <taxon>Actinomycetes</taxon>
        <taxon>Pseudonocardiales</taxon>
        <taxon>Pseudonocardiaceae</taxon>
        <taxon>Amycolatopsis</taxon>
    </lineage>
</organism>
<keyword evidence="3" id="KW-0012">Acyltransferase</keyword>
<feature type="transmembrane region" description="Helical" evidence="1">
    <location>
        <begin position="210"/>
        <end position="230"/>
    </location>
</feature>